<protein>
    <submittedName>
        <fullName evidence="3">Uncharacterized protein</fullName>
    </submittedName>
</protein>
<keyword evidence="1" id="KW-0175">Coiled coil</keyword>
<evidence type="ECO:0000256" key="1">
    <source>
        <dbReference type="SAM" id="Coils"/>
    </source>
</evidence>
<sequence length="244" mass="26566">MKPENKVFLGGALAVLLLAFGYVLYINIGGGGNTAPSEVAFSNTSGAQNEVQGGAANDSQNQSSRETEVPETTYAAPEADSQMEAPRVVDYPTPVPAAERDGGEVAQALRNLRVQTEAFQQGLIAQGQALRSLEQQVDELVQNRQQYQTELSEMQRSNNALRSELSGKALYAQSNSADEGRTQNRNTTSHGFRLTKLLEDEAWIHTPQGRTYIVGEGDWFGNEYVISINNRERTVVTTAGELAL</sequence>
<proteinExistence type="predicted"/>
<dbReference type="RefSeq" id="WP_088698665.1">
    <property type="nucleotide sequence ID" value="NZ_JPUA01000004.1"/>
</dbReference>
<dbReference type="EMBL" id="JPUA01000004">
    <property type="protein sequence ID" value="OWV31241.1"/>
    <property type="molecule type" value="Genomic_DNA"/>
</dbReference>
<accession>A0A246S451</accession>
<evidence type="ECO:0000313" key="4">
    <source>
        <dbReference type="Proteomes" id="UP000197334"/>
    </source>
</evidence>
<feature type="coiled-coil region" evidence="1">
    <location>
        <begin position="123"/>
        <end position="164"/>
    </location>
</feature>
<evidence type="ECO:0000256" key="2">
    <source>
        <dbReference type="SAM" id="MobiDB-lite"/>
    </source>
</evidence>
<keyword evidence="4" id="KW-1185">Reference proteome</keyword>
<feature type="region of interest" description="Disordered" evidence="2">
    <location>
        <begin position="48"/>
        <end position="87"/>
    </location>
</feature>
<dbReference type="AlphaFoldDB" id="A0A246S451"/>
<gene>
    <name evidence="3" type="ORF">JI62_02505</name>
</gene>
<name>A0A246S451_9GAMM</name>
<dbReference type="Proteomes" id="UP000197334">
    <property type="component" value="Unassembled WGS sequence"/>
</dbReference>
<evidence type="ECO:0000313" key="3">
    <source>
        <dbReference type="EMBL" id="OWV31241.1"/>
    </source>
</evidence>
<organism evidence="3 4">
    <name type="scientific">Halomonas campaniensis</name>
    <dbReference type="NCBI Taxonomy" id="213554"/>
    <lineage>
        <taxon>Bacteria</taxon>
        <taxon>Pseudomonadati</taxon>
        <taxon>Pseudomonadota</taxon>
        <taxon>Gammaproteobacteria</taxon>
        <taxon>Oceanospirillales</taxon>
        <taxon>Halomonadaceae</taxon>
        <taxon>Halomonas</taxon>
    </lineage>
</organism>
<comment type="caution">
    <text evidence="3">The sequence shown here is derived from an EMBL/GenBank/DDBJ whole genome shotgun (WGS) entry which is preliminary data.</text>
</comment>
<reference evidence="3 4" key="1">
    <citation type="submission" date="2014-08" db="EMBL/GenBank/DDBJ databases">
        <title>Draft genome sequence of a novel L-asparaginase producing marine bacterium, Halomonas campaniensis.</title>
        <authorList>
            <person name="Sundarakrishnan B."/>
            <person name="Moushumi Priya A."/>
            <person name="Raman G."/>
            <person name="Sakthivel N."/>
            <person name="Park S."/>
            <person name="Jayachandran S."/>
        </authorList>
    </citation>
    <scope>NUCLEOTIDE SEQUENCE [LARGE SCALE GENOMIC DNA]</scope>
    <source>
        <strain evidence="3 4">SK03</strain>
    </source>
</reference>
<feature type="compositionally biased region" description="Polar residues" evidence="2">
    <location>
        <begin position="48"/>
        <end position="64"/>
    </location>
</feature>